<dbReference type="SUPFAM" id="SSF47336">
    <property type="entry name" value="ACP-like"/>
    <property type="match status" value="1"/>
</dbReference>
<dbReference type="NCBIfam" id="TIGR03443">
    <property type="entry name" value="alpha_am_amid"/>
    <property type="match status" value="1"/>
</dbReference>
<dbReference type="Pfam" id="PF07993">
    <property type="entry name" value="NAD_binding_4"/>
    <property type="match status" value="1"/>
</dbReference>
<evidence type="ECO:0000256" key="4">
    <source>
        <dbReference type="ARBA" id="ARBA00006432"/>
    </source>
</evidence>
<comment type="function">
    <text evidence="2">Catalyzes the activation of alpha-aminoadipate by ATP-dependent adenylation and the reduction of activated alpha-aminoadipate by NADPH. The activated alpha-aminoadipate is bound to the phosphopantheinyl group of the enzyme itself before it is reduced to (S)-2-amino-6-oxohexanoate.</text>
</comment>
<dbReference type="Gene3D" id="3.40.50.12780">
    <property type="entry name" value="N-terminal domain of ligase-like"/>
    <property type="match status" value="1"/>
</dbReference>
<dbReference type="Pfam" id="PF00501">
    <property type="entry name" value="AMP-binding"/>
    <property type="match status" value="1"/>
</dbReference>
<evidence type="ECO:0000313" key="19">
    <source>
        <dbReference type="EMBL" id="KAF2093182.1"/>
    </source>
</evidence>
<protein>
    <recommendedName>
        <fullName evidence="14">Alpha-aminoadipate reductase</fullName>
        <ecNumber evidence="6">1.2.1.31</ecNumber>
        <ecNumber evidence="5">1.2.1.95</ecNumber>
    </recommendedName>
    <alternativeName>
        <fullName evidence="13">L-aminoadipate-semialdehyde dehydrogenase</fullName>
    </alternativeName>
</protein>
<evidence type="ECO:0000256" key="15">
    <source>
        <dbReference type="ARBA" id="ARBA00048260"/>
    </source>
</evidence>
<gene>
    <name evidence="19" type="ORF">NA57DRAFT_61702</name>
</gene>
<dbReference type="InterPro" id="IPR036291">
    <property type="entry name" value="NAD(P)-bd_dom_sf"/>
</dbReference>
<dbReference type="OrthoDB" id="329835at2759"/>
<evidence type="ECO:0000256" key="16">
    <source>
        <dbReference type="ARBA" id="ARBA00048414"/>
    </source>
</evidence>
<dbReference type="GO" id="GO:0004043">
    <property type="term" value="F:L-aminoadipate-semialdehyde dehydrogenase [NAD(P)+] activity"/>
    <property type="evidence" value="ECO:0007669"/>
    <property type="project" value="UniProtKB-EC"/>
</dbReference>
<comment type="catalytic activity">
    <reaction evidence="15">
        <text>(S)-2-amino-6-oxohexanoate + AMP + diphosphate + NADP(+) = L-2-aminoadipate + ATP + NADPH + H(+)</text>
        <dbReference type="Rhea" id="RHEA:46936"/>
        <dbReference type="ChEBI" id="CHEBI:15378"/>
        <dbReference type="ChEBI" id="CHEBI:30616"/>
        <dbReference type="ChEBI" id="CHEBI:33019"/>
        <dbReference type="ChEBI" id="CHEBI:57783"/>
        <dbReference type="ChEBI" id="CHEBI:58321"/>
        <dbReference type="ChEBI" id="CHEBI:58349"/>
        <dbReference type="ChEBI" id="CHEBI:58672"/>
        <dbReference type="ChEBI" id="CHEBI:456215"/>
        <dbReference type="EC" id="1.2.1.95"/>
    </reaction>
</comment>
<reference evidence="19" key="1">
    <citation type="journal article" date="2020" name="Stud. Mycol.">
        <title>101 Dothideomycetes genomes: a test case for predicting lifestyles and emergence of pathogens.</title>
        <authorList>
            <person name="Haridas S."/>
            <person name="Albert R."/>
            <person name="Binder M."/>
            <person name="Bloem J."/>
            <person name="Labutti K."/>
            <person name="Salamov A."/>
            <person name="Andreopoulos B."/>
            <person name="Baker S."/>
            <person name="Barry K."/>
            <person name="Bills G."/>
            <person name="Bluhm B."/>
            <person name="Cannon C."/>
            <person name="Castanera R."/>
            <person name="Culley D."/>
            <person name="Daum C."/>
            <person name="Ezra D."/>
            <person name="Gonzalez J."/>
            <person name="Henrissat B."/>
            <person name="Kuo A."/>
            <person name="Liang C."/>
            <person name="Lipzen A."/>
            <person name="Lutzoni F."/>
            <person name="Magnuson J."/>
            <person name="Mondo S."/>
            <person name="Nolan M."/>
            <person name="Ohm R."/>
            <person name="Pangilinan J."/>
            <person name="Park H.-J."/>
            <person name="Ramirez L."/>
            <person name="Alfaro M."/>
            <person name="Sun H."/>
            <person name="Tritt A."/>
            <person name="Yoshinaga Y."/>
            <person name="Zwiers L.-H."/>
            <person name="Turgeon B."/>
            <person name="Goodwin S."/>
            <person name="Spatafora J."/>
            <person name="Crous P."/>
            <person name="Grigoriev I."/>
        </authorList>
    </citation>
    <scope>NUCLEOTIDE SEQUENCE</scope>
    <source>
        <strain evidence="19">CBS 133067</strain>
    </source>
</reference>
<dbReference type="PANTHER" id="PTHR44845">
    <property type="entry name" value="CARRIER DOMAIN-CONTAINING PROTEIN"/>
    <property type="match status" value="1"/>
</dbReference>
<dbReference type="EMBL" id="ML978139">
    <property type="protein sequence ID" value="KAF2093182.1"/>
    <property type="molecule type" value="Genomic_DNA"/>
</dbReference>
<dbReference type="CDD" id="cd05235">
    <property type="entry name" value="SDR_e1"/>
    <property type="match status" value="1"/>
</dbReference>
<comment type="caution">
    <text evidence="19">The sequence shown here is derived from an EMBL/GenBank/DDBJ whole genome shotgun (WGS) entry which is preliminary data.</text>
</comment>
<evidence type="ECO:0000256" key="6">
    <source>
        <dbReference type="ARBA" id="ARBA00013073"/>
    </source>
</evidence>
<dbReference type="PIRSF" id="PIRSF001617">
    <property type="entry name" value="Alpha-AR"/>
    <property type="match status" value="1"/>
</dbReference>
<dbReference type="InterPro" id="IPR013120">
    <property type="entry name" value="FAR_NAD-bd"/>
</dbReference>
<keyword evidence="10" id="KW-0521">NADP</keyword>
<evidence type="ECO:0000256" key="14">
    <source>
        <dbReference type="ARBA" id="ARBA00032195"/>
    </source>
</evidence>
<dbReference type="PROSITE" id="PS00455">
    <property type="entry name" value="AMP_BINDING"/>
    <property type="match status" value="1"/>
</dbReference>
<dbReference type="EC" id="1.2.1.31" evidence="6"/>
<comment type="catalytic activity">
    <reaction evidence="16">
        <text>(S)-2-amino-6-oxohexanoate + NAD(+) + H2O = L-2-aminoadipate + NADH + 2 H(+)</text>
        <dbReference type="Rhea" id="RHEA:12308"/>
        <dbReference type="ChEBI" id="CHEBI:15377"/>
        <dbReference type="ChEBI" id="CHEBI:15378"/>
        <dbReference type="ChEBI" id="CHEBI:57540"/>
        <dbReference type="ChEBI" id="CHEBI:57945"/>
        <dbReference type="ChEBI" id="CHEBI:58321"/>
        <dbReference type="ChEBI" id="CHEBI:58672"/>
        <dbReference type="EC" id="1.2.1.31"/>
    </reaction>
</comment>
<dbReference type="GO" id="GO:0019878">
    <property type="term" value="P:lysine biosynthetic process via aminoadipic acid"/>
    <property type="evidence" value="ECO:0007669"/>
    <property type="project" value="UniProtKB-ARBA"/>
</dbReference>
<evidence type="ECO:0000256" key="12">
    <source>
        <dbReference type="ARBA" id="ARBA00023154"/>
    </source>
</evidence>
<evidence type="ECO:0000256" key="11">
    <source>
        <dbReference type="ARBA" id="ARBA00023002"/>
    </source>
</evidence>
<dbReference type="Proteomes" id="UP000799772">
    <property type="component" value="Unassembled WGS sequence"/>
</dbReference>
<evidence type="ECO:0000259" key="18">
    <source>
        <dbReference type="PROSITE" id="PS50075"/>
    </source>
</evidence>
<evidence type="ECO:0000256" key="13">
    <source>
        <dbReference type="ARBA" id="ARBA00031335"/>
    </source>
</evidence>
<comment type="pathway">
    <text evidence="3">Amino-acid biosynthesis; L-lysine biosynthesis via AAA pathway; L-lysine from L-alpha-aminoadipate (fungal route): step 1/3.</text>
</comment>
<organism evidence="19 20">
    <name type="scientific">Rhizodiscina lignyota</name>
    <dbReference type="NCBI Taxonomy" id="1504668"/>
    <lineage>
        <taxon>Eukaryota</taxon>
        <taxon>Fungi</taxon>
        <taxon>Dikarya</taxon>
        <taxon>Ascomycota</taxon>
        <taxon>Pezizomycotina</taxon>
        <taxon>Dothideomycetes</taxon>
        <taxon>Pleosporomycetidae</taxon>
        <taxon>Aulographales</taxon>
        <taxon>Rhizodiscinaceae</taxon>
        <taxon>Rhizodiscina</taxon>
    </lineage>
</organism>
<evidence type="ECO:0000256" key="7">
    <source>
        <dbReference type="ARBA" id="ARBA00022450"/>
    </source>
</evidence>
<evidence type="ECO:0000256" key="1">
    <source>
        <dbReference type="ARBA" id="ARBA00001957"/>
    </source>
</evidence>
<keyword evidence="8" id="KW-0597">Phosphoprotein</keyword>
<dbReference type="InterPro" id="IPR009081">
    <property type="entry name" value="PP-bd_ACP"/>
</dbReference>
<dbReference type="SUPFAM" id="SSF51735">
    <property type="entry name" value="NAD(P)-binding Rossmann-fold domains"/>
    <property type="match status" value="1"/>
</dbReference>
<comment type="catalytic activity">
    <reaction evidence="17">
        <text>(S)-2-amino-6-oxohexanoate + NADP(+) + H2O = L-2-aminoadipate + NADPH + 2 H(+)</text>
        <dbReference type="Rhea" id="RHEA:12304"/>
        <dbReference type="ChEBI" id="CHEBI:15377"/>
        <dbReference type="ChEBI" id="CHEBI:15378"/>
        <dbReference type="ChEBI" id="CHEBI:57783"/>
        <dbReference type="ChEBI" id="CHEBI:58321"/>
        <dbReference type="ChEBI" id="CHEBI:58349"/>
        <dbReference type="ChEBI" id="CHEBI:58672"/>
        <dbReference type="EC" id="1.2.1.31"/>
    </reaction>
</comment>
<keyword evidence="7" id="KW-0596">Phosphopantetheine</keyword>
<dbReference type="Gene3D" id="3.30.300.30">
    <property type="match status" value="1"/>
</dbReference>
<dbReference type="FunFam" id="3.40.50.720:FF:000787">
    <property type="entry name" value="L-2-aminoadipate reductase"/>
    <property type="match status" value="1"/>
</dbReference>
<name>A0A9P4I6X5_9PEZI</name>
<proteinExistence type="inferred from homology"/>
<dbReference type="PROSITE" id="PS50075">
    <property type="entry name" value="CARRIER"/>
    <property type="match status" value="1"/>
</dbReference>
<keyword evidence="20" id="KW-1185">Reference proteome</keyword>
<keyword evidence="12" id="KW-0457">Lysine biosynthesis</keyword>
<dbReference type="InterPro" id="IPR045851">
    <property type="entry name" value="AMP-bd_C_sf"/>
</dbReference>
<keyword evidence="11" id="KW-0560">Oxidoreductase</keyword>
<dbReference type="Gene3D" id="3.40.50.720">
    <property type="entry name" value="NAD(P)-binding Rossmann-like Domain"/>
    <property type="match status" value="1"/>
</dbReference>
<evidence type="ECO:0000256" key="2">
    <source>
        <dbReference type="ARBA" id="ARBA00003499"/>
    </source>
</evidence>
<evidence type="ECO:0000256" key="5">
    <source>
        <dbReference type="ARBA" id="ARBA00012913"/>
    </source>
</evidence>
<evidence type="ECO:0000256" key="3">
    <source>
        <dbReference type="ARBA" id="ARBA00004827"/>
    </source>
</evidence>
<dbReference type="InterPro" id="IPR042099">
    <property type="entry name" value="ANL_N_sf"/>
</dbReference>
<dbReference type="InterPro" id="IPR014397">
    <property type="entry name" value="Lys2"/>
</dbReference>
<comment type="similarity">
    <text evidence="4">Belongs to the ATP-dependent AMP-binding enzyme family.</text>
</comment>
<dbReference type="EC" id="1.2.1.95" evidence="5"/>
<dbReference type="PANTHER" id="PTHR44845:SF1">
    <property type="entry name" value="L-2-AMINOADIPATE REDUCTASE"/>
    <property type="match status" value="1"/>
</dbReference>
<dbReference type="InterPro" id="IPR000873">
    <property type="entry name" value="AMP-dep_synth/lig_dom"/>
</dbReference>
<dbReference type="SUPFAM" id="SSF56801">
    <property type="entry name" value="Acetyl-CoA synthetase-like"/>
    <property type="match status" value="1"/>
</dbReference>
<sequence>MAITNGVPTLPDPTSDLYWSDFRGTIQQFFAANAEKHPEKPCVIETGLRDGTGKRSFNYRQIHEGSNVVAQHLTANGIRRGEVVMIFAHRGVDLVVGIMGVLKSGAAFSVLDPAYPADRQKIYLEVATPRALITIKKATDDVGPISPLVREFLDTTRVNNEPLLRTEIPALQLLDDGNLLGGNFDGKDCLEGARTLKEKMPDVVLGPDSTPTLSFTSGSEGKPKGVLGRHYSLCKYFPWMSEAFNLGPDDRFTMLSGIAHDPIQRDIFTPLFLGACLLVPSIEDIQHELLAEWMRKYQATVTHLTPAMGQILVGGATAKFPSLHHAFFVGDLLIKRDCRKLQELAENVRIVNMYGTTETQRAVSYYEVPSRAENPDFLNGLGDVIPAGKGMQHVQLLIVDRDNIQRQCGVGESGEIYVRAGGLAEGYLGLPELNKQKFVQNWFVSNDTWVQKEEKLFGGKRPIWAQDTATWKGPRDRLYRSGDLGRYMPDGNVEVTGRVDNQVKIRGFRIELGEIDSHLSQHPLVRENITMLKRDKFEEHTLVSYFVPEMSRWNLWLKETHGKEDLSEEVDMVSMLKRFRLLRDDIRAHLKTKLPEYAVPSVLVPLSRFPLNPNGKVDRPKLPFPEPWELSAGARRPSEIGGIWTETEKAVAQIWTGLLKGKEVSQTDSFFDIGGHSILAQQMLLEVRRRWQGVDVPLRVLFKHPTVRGFALEINRALDPIGLQYDEEQDSGTSDEDYAADAAELAQKLPPTFKPADRLTGEKATVLLTGATGFLGSYLLRDLMSRKEVSKVITLVRAKDTAAAKKRVVLTCSGYGIWNEEWESRIECITGDLAQPKLGVGDAGWQRLASEVSLVIHNGARVHWVVPYSTLRKSNVLSTYEAISLCAIGVPKRFVFVSSTSALDNEHYVQLSEDSIKTGGNGVPESDDLSGSRKGLATGYGQSKWASEYVTRKAGERGLQGCIVRPGYVTGDPISGATNEDDFLVRLLKACVQLGAYPDITNTVNMVPVTHVARLVAACAFNPPVQPLGVAQVTSHPRMHMTEFVGCLASFGYDVREVSYEEWCEKVRAFVADPKKEEFALMPLLHHVTADLPADSKAPELDDRNAAAALKEDAKLTGEDLSAGAAVTPNTVGVYAAFLVALGIMPPPTGSGPQNLPKIDLGKAQKEALAQIGGRTGTA</sequence>
<feature type="domain" description="Carrier" evidence="18">
    <location>
        <begin position="642"/>
        <end position="718"/>
    </location>
</feature>
<dbReference type="InterPro" id="IPR010071">
    <property type="entry name" value="AA_adenyl_dom"/>
</dbReference>
<dbReference type="NCBIfam" id="TIGR01746">
    <property type="entry name" value="Thioester-redct"/>
    <property type="match status" value="1"/>
</dbReference>
<dbReference type="InterPro" id="IPR020845">
    <property type="entry name" value="AMP-binding_CS"/>
</dbReference>
<evidence type="ECO:0000256" key="9">
    <source>
        <dbReference type="ARBA" id="ARBA00022605"/>
    </source>
</evidence>
<dbReference type="Pfam" id="PF00550">
    <property type="entry name" value="PP-binding"/>
    <property type="match status" value="1"/>
</dbReference>
<dbReference type="Gene3D" id="1.10.1200.10">
    <property type="entry name" value="ACP-like"/>
    <property type="match status" value="1"/>
</dbReference>
<comment type="cofactor">
    <cofactor evidence="1">
        <name>pantetheine 4'-phosphate</name>
        <dbReference type="ChEBI" id="CHEBI:47942"/>
    </cofactor>
</comment>
<dbReference type="NCBIfam" id="TIGR01733">
    <property type="entry name" value="AA-adenyl-dom"/>
    <property type="match status" value="1"/>
</dbReference>
<dbReference type="InterPro" id="IPR036736">
    <property type="entry name" value="ACP-like_sf"/>
</dbReference>
<dbReference type="InterPro" id="IPR010080">
    <property type="entry name" value="Thioester_reductase-like_dom"/>
</dbReference>
<evidence type="ECO:0000256" key="10">
    <source>
        <dbReference type="ARBA" id="ARBA00022857"/>
    </source>
</evidence>
<evidence type="ECO:0000313" key="20">
    <source>
        <dbReference type="Proteomes" id="UP000799772"/>
    </source>
</evidence>
<evidence type="ECO:0000256" key="17">
    <source>
        <dbReference type="ARBA" id="ARBA00049537"/>
    </source>
</evidence>
<dbReference type="AlphaFoldDB" id="A0A9P4I6X5"/>
<evidence type="ECO:0000256" key="8">
    <source>
        <dbReference type="ARBA" id="ARBA00022553"/>
    </source>
</evidence>
<accession>A0A9P4I6X5</accession>
<keyword evidence="9" id="KW-0028">Amino-acid biosynthesis</keyword>